<dbReference type="SMART" id="SM00382">
    <property type="entry name" value="AAA"/>
    <property type="match status" value="1"/>
</dbReference>
<dbReference type="InterPro" id="IPR003959">
    <property type="entry name" value="ATPase_AAA_core"/>
</dbReference>
<dbReference type="AlphaFoldDB" id="A0A1X2INC0"/>
<evidence type="ECO:0000313" key="15">
    <source>
        <dbReference type="EMBL" id="ORZ19523.1"/>
    </source>
</evidence>
<dbReference type="InterPro" id="IPR057495">
    <property type="entry name" value="AAA_lid_BCS1"/>
</dbReference>
<dbReference type="InterPro" id="IPR050747">
    <property type="entry name" value="Mitochondrial_chaperone_BCS1"/>
</dbReference>
<dbReference type="InterPro" id="IPR003593">
    <property type="entry name" value="AAA+_ATPase"/>
</dbReference>
<accession>A0A1X2INC0</accession>
<evidence type="ECO:0000256" key="9">
    <source>
        <dbReference type="ARBA" id="ARBA00023128"/>
    </source>
</evidence>
<feature type="region of interest" description="Disordered" evidence="12">
    <location>
        <begin position="110"/>
        <end position="132"/>
    </location>
</feature>
<dbReference type="OrthoDB" id="10251412at2759"/>
<evidence type="ECO:0000256" key="12">
    <source>
        <dbReference type="SAM" id="MobiDB-lite"/>
    </source>
</evidence>
<evidence type="ECO:0000256" key="6">
    <source>
        <dbReference type="ARBA" id="ARBA00022801"/>
    </source>
</evidence>
<evidence type="ECO:0000313" key="16">
    <source>
        <dbReference type="Proteomes" id="UP000193560"/>
    </source>
</evidence>
<keyword evidence="6 15" id="KW-0378">Hydrolase</keyword>
<evidence type="ECO:0000256" key="10">
    <source>
        <dbReference type="ARBA" id="ARBA00023136"/>
    </source>
</evidence>
<feature type="compositionally biased region" description="Basic and acidic residues" evidence="12">
    <location>
        <begin position="583"/>
        <end position="592"/>
    </location>
</feature>
<dbReference type="EMBL" id="MCGE01000007">
    <property type="protein sequence ID" value="ORZ19523.1"/>
    <property type="molecule type" value="Genomic_DNA"/>
</dbReference>
<feature type="domain" description="AAA+ ATPase" evidence="13">
    <location>
        <begin position="282"/>
        <end position="417"/>
    </location>
</feature>
<feature type="compositionally biased region" description="Basic and acidic residues" evidence="12">
    <location>
        <begin position="111"/>
        <end position="126"/>
    </location>
</feature>
<protein>
    <submittedName>
        <fullName evidence="15">p-loop containing nucleoside triphosphate hydrolase protein</fullName>
    </submittedName>
</protein>
<dbReference type="SMART" id="SM01024">
    <property type="entry name" value="BCS1_N"/>
    <property type="match status" value="1"/>
</dbReference>
<evidence type="ECO:0000256" key="7">
    <source>
        <dbReference type="ARBA" id="ARBA00022840"/>
    </source>
</evidence>
<dbReference type="Proteomes" id="UP000193560">
    <property type="component" value="Unassembled WGS sequence"/>
</dbReference>
<dbReference type="GO" id="GO:0016887">
    <property type="term" value="F:ATP hydrolysis activity"/>
    <property type="evidence" value="ECO:0007669"/>
    <property type="project" value="InterPro"/>
</dbReference>
<dbReference type="Pfam" id="PF08740">
    <property type="entry name" value="BCS1_N"/>
    <property type="match status" value="1"/>
</dbReference>
<comment type="catalytic activity">
    <reaction evidence="11">
        <text>ATP + H2O = ADP + phosphate + H(+)</text>
        <dbReference type="Rhea" id="RHEA:13065"/>
        <dbReference type="ChEBI" id="CHEBI:15377"/>
        <dbReference type="ChEBI" id="CHEBI:15378"/>
        <dbReference type="ChEBI" id="CHEBI:30616"/>
        <dbReference type="ChEBI" id="CHEBI:43474"/>
        <dbReference type="ChEBI" id="CHEBI:456216"/>
    </reaction>
    <physiologicalReaction direction="left-to-right" evidence="11">
        <dbReference type="Rhea" id="RHEA:13066"/>
    </physiologicalReaction>
</comment>
<evidence type="ECO:0000259" key="13">
    <source>
        <dbReference type="SMART" id="SM00382"/>
    </source>
</evidence>
<gene>
    <name evidence="15" type="ORF">BCR42DRAFT_371120</name>
</gene>
<dbReference type="GO" id="GO:0005743">
    <property type="term" value="C:mitochondrial inner membrane"/>
    <property type="evidence" value="ECO:0007669"/>
    <property type="project" value="UniProtKB-SubCell"/>
</dbReference>
<keyword evidence="16" id="KW-1185">Reference proteome</keyword>
<reference evidence="15 16" key="1">
    <citation type="submission" date="2016-07" db="EMBL/GenBank/DDBJ databases">
        <title>Pervasive Adenine N6-methylation of Active Genes in Fungi.</title>
        <authorList>
            <consortium name="DOE Joint Genome Institute"/>
            <person name="Mondo S.J."/>
            <person name="Dannebaum R.O."/>
            <person name="Kuo R.C."/>
            <person name="Labutti K."/>
            <person name="Haridas S."/>
            <person name="Kuo A."/>
            <person name="Salamov A."/>
            <person name="Ahrendt S.R."/>
            <person name="Lipzen A."/>
            <person name="Sullivan W."/>
            <person name="Andreopoulos W.B."/>
            <person name="Clum A."/>
            <person name="Lindquist E."/>
            <person name="Daum C."/>
            <person name="Ramamoorthy G.K."/>
            <person name="Gryganskyi A."/>
            <person name="Culley D."/>
            <person name="Magnuson J.K."/>
            <person name="James T.Y."/>
            <person name="O'Malley M.A."/>
            <person name="Stajich J.E."/>
            <person name="Spatafora J.W."/>
            <person name="Visel A."/>
            <person name="Grigoriev I.V."/>
        </authorList>
    </citation>
    <scope>NUCLEOTIDE SEQUENCE [LARGE SCALE GENOMIC DNA]</scope>
    <source>
        <strain evidence="15 16">NRRL 1336</strain>
    </source>
</reference>
<keyword evidence="7" id="KW-0067">ATP-binding</keyword>
<evidence type="ECO:0000256" key="2">
    <source>
        <dbReference type="ARBA" id="ARBA00007448"/>
    </source>
</evidence>
<keyword evidence="5" id="KW-0999">Mitochondrion inner membrane</keyword>
<evidence type="ECO:0000256" key="5">
    <source>
        <dbReference type="ARBA" id="ARBA00022792"/>
    </source>
</evidence>
<name>A0A1X2INC0_9FUNG</name>
<evidence type="ECO:0000259" key="14">
    <source>
        <dbReference type="SMART" id="SM01024"/>
    </source>
</evidence>
<dbReference type="Pfam" id="PF25426">
    <property type="entry name" value="AAA_lid_BCS1"/>
    <property type="match status" value="1"/>
</dbReference>
<keyword evidence="10" id="KW-0472">Membrane</keyword>
<comment type="caution">
    <text evidence="15">The sequence shown here is derived from an EMBL/GenBank/DDBJ whole genome shotgun (WGS) entry which is preliminary data.</text>
</comment>
<comment type="subcellular location">
    <subcellularLocation>
        <location evidence="1">Mitochondrion inner membrane</location>
        <topology evidence="1">Single-pass membrane protein</topology>
    </subcellularLocation>
</comment>
<keyword evidence="8" id="KW-1133">Transmembrane helix</keyword>
<dbReference type="InterPro" id="IPR014851">
    <property type="entry name" value="BCS1_N"/>
</dbReference>
<evidence type="ECO:0000256" key="8">
    <source>
        <dbReference type="ARBA" id="ARBA00022989"/>
    </source>
</evidence>
<dbReference type="STRING" id="90262.A0A1X2INC0"/>
<comment type="similarity">
    <text evidence="2">Belongs to the AAA ATPase family. BCS1 subfamily.</text>
</comment>
<keyword evidence="4" id="KW-0547">Nucleotide-binding</keyword>
<dbReference type="GO" id="GO:0005524">
    <property type="term" value="F:ATP binding"/>
    <property type="evidence" value="ECO:0007669"/>
    <property type="project" value="UniProtKB-KW"/>
</dbReference>
<organism evidence="15 16">
    <name type="scientific">Absidia repens</name>
    <dbReference type="NCBI Taxonomy" id="90262"/>
    <lineage>
        <taxon>Eukaryota</taxon>
        <taxon>Fungi</taxon>
        <taxon>Fungi incertae sedis</taxon>
        <taxon>Mucoromycota</taxon>
        <taxon>Mucoromycotina</taxon>
        <taxon>Mucoromycetes</taxon>
        <taxon>Mucorales</taxon>
        <taxon>Cunninghamellaceae</taxon>
        <taxon>Absidia</taxon>
    </lineage>
</organism>
<feature type="region of interest" description="Disordered" evidence="12">
    <location>
        <begin position="530"/>
        <end position="592"/>
    </location>
</feature>
<dbReference type="Gene3D" id="3.40.50.300">
    <property type="entry name" value="P-loop containing nucleotide triphosphate hydrolases"/>
    <property type="match status" value="1"/>
</dbReference>
<evidence type="ECO:0000256" key="3">
    <source>
        <dbReference type="ARBA" id="ARBA00022692"/>
    </source>
</evidence>
<dbReference type="PANTHER" id="PTHR23070">
    <property type="entry name" value="BCS1 AAA-TYPE ATPASE"/>
    <property type="match status" value="1"/>
</dbReference>
<dbReference type="InterPro" id="IPR027417">
    <property type="entry name" value="P-loop_NTPase"/>
</dbReference>
<dbReference type="SUPFAM" id="SSF52540">
    <property type="entry name" value="P-loop containing nucleoside triphosphate hydrolases"/>
    <property type="match status" value="1"/>
</dbReference>
<keyword evidence="3" id="KW-0812">Transmembrane</keyword>
<feature type="compositionally biased region" description="Low complexity" evidence="12">
    <location>
        <begin position="573"/>
        <end position="582"/>
    </location>
</feature>
<evidence type="ECO:0000256" key="4">
    <source>
        <dbReference type="ARBA" id="ARBA00022741"/>
    </source>
</evidence>
<feature type="domain" description="BCS1 N-terminal" evidence="14">
    <location>
        <begin position="54"/>
        <end position="251"/>
    </location>
</feature>
<evidence type="ECO:0000256" key="11">
    <source>
        <dbReference type="ARBA" id="ARBA00048778"/>
    </source>
</evidence>
<feature type="compositionally biased region" description="Low complexity" evidence="12">
    <location>
        <begin position="552"/>
        <end position="566"/>
    </location>
</feature>
<proteinExistence type="inferred from homology"/>
<sequence length="592" mass="66960">MVLNGPLGNFFAGLQLVIPSLLDEVFWEQLIGVKAISVLKLLLSNETILLSGSVLLGPSFATYLRSVYSSLKNFIEYRFYVSIEIDDQEVIYRPIAAFIAEQMESVNLKRAQGEHDVRQSDDDRGYYGRQARSTTNPTINLQPVLDNEHKFLYKRRTFWVIRLSEEASHNTSSAGDAFSRLISGSQKSSTRITMRGRDIMELRGYLQEWIDSYYSKKDNKLVVYKCGHGRRPNECTWEEKVTKDIRDFDTVILKKGQKEELLQDANDFLSRQHWYADCGIPYRHGCLLSGPPGTGKTSVVRSLTSRLGKKLASISLTGLTSDEEFENMVATAPSGCILLLEDVDHCLKVIEDSKGNSSATAPQSGHITLPGLLNVMDGLDMRDGTIFFMTCNDPSILPPVMKRRGRIDKEVVLDYADAYQVRMMFERFFKKPHAGDEASWNRICENVVKAIPQGEFSTAELQGFFLEYTFHLERVAVQTEDSFNDLFSKIDSFRAEIKKSRLDWETREKTKLDQLYEKTRTNEKKVEELEIKSNGNNSTISKKSKRKRKNTKAASSESVSSLSTPSSVPPSPSLSTVSSDTSSLEKETTKTF</sequence>
<keyword evidence="9" id="KW-0496">Mitochondrion</keyword>
<dbReference type="Pfam" id="PF00004">
    <property type="entry name" value="AAA"/>
    <property type="match status" value="1"/>
</dbReference>
<evidence type="ECO:0000256" key="1">
    <source>
        <dbReference type="ARBA" id="ARBA00004434"/>
    </source>
</evidence>
<feature type="compositionally biased region" description="Basic residues" evidence="12">
    <location>
        <begin position="542"/>
        <end position="551"/>
    </location>
</feature>